<sequence length="59" mass="6893">MNHIYVIQDKDGYAFAATYEESKAIEICKEKGNKTTYRLVPFYTEDETEITIVSNRKLL</sequence>
<evidence type="ECO:0000313" key="1">
    <source>
        <dbReference type="EMBL" id="MRX78737.1"/>
    </source>
</evidence>
<accession>A0A7K0G4J7</accession>
<proteinExistence type="predicted"/>
<protein>
    <submittedName>
        <fullName evidence="1">Uncharacterized protein</fullName>
    </submittedName>
</protein>
<comment type="caution">
    <text evidence="1">The sequence shown here is derived from an EMBL/GenBank/DDBJ whole genome shotgun (WGS) entry which is preliminary data.</text>
</comment>
<dbReference type="EMBL" id="WKKH01000070">
    <property type="protein sequence ID" value="MRX78737.1"/>
    <property type="molecule type" value="Genomic_DNA"/>
</dbReference>
<reference evidence="1 2" key="1">
    <citation type="submission" date="2019-11" db="EMBL/GenBank/DDBJ databases">
        <title>Pedobacter petrophilus genome.</title>
        <authorList>
            <person name="Feldbauer M.J."/>
            <person name="Newman J.D."/>
        </authorList>
    </citation>
    <scope>NUCLEOTIDE SEQUENCE [LARGE SCALE GENOMIC DNA]</scope>
    <source>
        <strain evidence="1 2">LMG 29686</strain>
    </source>
</reference>
<dbReference type="Proteomes" id="UP000487757">
    <property type="component" value="Unassembled WGS sequence"/>
</dbReference>
<dbReference type="AlphaFoldDB" id="A0A7K0G4J7"/>
<dbReference type="RefSeq" id="WP_154283137.1">
    <property type="nucleotide sequence ID" value="NZ_JBHUJQ010000002.1"/>
</dbReference>
<evidence type="ECO:0000313" key="2">
    <source>
        <dbReference type="Proteomes" id="UP000487757"/>
    </source>
</evidence>
<gene>
    <name evidence="1" type="ORF">GJU39_21915</name>
</gene>
<organism evidence="1 2">
    <name type="scientific">Pedobacter petrophilus</name>
    <dbReference type="NCBI Taxonomy" id="1908241"/>
    <lineage>
        <taxon>Bacteria</taxon>
        <taxon>Pseudomonadati</taxon>
        <taxon>Bacteroidota</taxon>
        <taxon>Sphingobacteriia</taxon>
        <taxon>Sphingobacteriales</taxon>
        <taxon>Sphingobacteriaceae</taxon>
        <taxon>Pedobacter</taxon>
    </lineage>
</organism>
<name>A0A7K0G4J7_9SPHI</name>
<keyword evidence="2" id="KW-1185">Reference proteome</keyword>